<dbReference type="Proteomes" id="UP000716906">
    <property type="component" value="Unassembled WGS sequence"/>
</dbReference>
<organism evidence="1 2">
    <name type="scientific">Faecalicatena fissicatena</name>
    <dbReference type="NCBI Taxonomy" id="290055"/>
    <lineage>
        <taxon>Bacteria</taxon>
        <taxon>Bacillati</taxon>
        <taxon>Bacillota</taxon>
        <taxon>Clostridia</taxon>
        <taxon>Lachnospirales</taxon>
        <taxon>Lachnospiraceae</taxon>
        <taxon>Faecalicatena</taxon>
    </lineage>
</organism>
<dbReference type="NCBIfam" id="TIGR03172">
    <property type="entry name" value="selenium cofactor biosynthesis protein YqeC"/>
    <property type="match status" value="1"/>
</dbReference>
<dbReference type="RefSeq" id="WP_052084114.1">
    <property type="nucleotide sequence ID" value="NZ_JACLYY010000017.1"/>
</dbReference>
<dbReference type="InterPro" id="IPR017587">
    <property type="entry name" value="YqeC"/>
</dbReference>
<dbReference type="SUPFAM" id="SSF52540">
    <property type="entry name" value="P-loop containing nucleoside triphosphate hydrolases"/>
    <property type="match status" value="1"/>
</dbReference>
<proteinExistence type="predicted"/>
<reference evidence="1 2" key="1">
    <citation type="journal article" date="2021" name="Sci. Rep.">
        <title>The distribution of antibiotic resistance genes in chicken gut microbiota commensals.</title>
        <authorList>
            <person name="Juricova H."/>
            <person name="Matiasovicova J."/>
            <person name="Kubasova T."/>
            <person name="Cejkova D."/>
            <person name="Rychlik I."/>
        </authorList>
    </citation>
    <scope>NUCLEOTIDE SEQUENCE [LARGE SCALE GENOMIC DNA]</scope>
    <source>
        <strain evidence="1 2">An773</strain>
    </source>
</reference>
<keyword evidence="2" id="KW-1185">Reference proteome</keyword>
<evidence type="ECO:0000313" key="1">
    <source>
        <dbReference type="EMBL" id="MBM6739163.1"/>
    </source>
</evidence>
<dbReference type="InterPro" id="IPR027417">
    <property type="entry name" value="P-loop_NTPase"/>
</dbReference>
<name>A0ABS2EC17_9FIRM</name>
<dbReference type="EMBL" id="JACLYY010000017">
    <property type="protein sequence ID" value="MBM6739163.1"/>
    <property type="molecule type" value="Genomic_DNA"/>
</dbReference>
<accession>A0ABS2EC17</accession>
<dbReference type="Pfam" id="PF19842">
    <property type="entry name" value="YqeC"/>
    <property type="match status" value="1"/>
</dbReference>
<protein>
    <submittedName>
        <fullName evidence="1">Selenium-dependent hydroxylase accessory protein YqeC</fullName>
    </submittedName>
</protein>
<comment type="caution">
    <text evidence="1">The sequence shown here is derived from an EMBL/GenBank/DDBJ whole genome shotgun (WGS) entry which is preliminary data.</text>
</comment>
<sequence length="250" mass="27693">MILKKEESSYRAFPSIIEALGLEDRRDVRLCAAGAGGKTTLLKRLAAEYKERGIPVAVTTTTRMYAEEEPRFLLEPSPVKMGEILEREGVVFLGRKDRDGKMKAPEKEWMKDILALPFPVLVEADGSRRLPLKAPGEREPVFPEETTHVVYVYGMGALGRSLGEVCFRPERAAAILGRSVEGLVREEDIALLAGHPLGGRKGVREAWHFTVALTQADLPGGLEAARRISRMTETEVLILGQMKENGDRRA</sequence>
<gene>
    <name evidence="1" type="primary">yqeC</name>
    <name evidence="1" type="ORF">H7U36_13825</name>
</gene>
<evidence type="ECO:0000313" key="2">
    <source>
        <dbReference type="Proteomes" id="UP000716906"/>
    </source>
</evidence>